<feature type="domain" description="Putative beta-lactamase-inhibitor-like PepSY-like" evidence="1">
    <location>
        <begin position="62"/>
        <end position="143"/>
    </location>
</feature>
<reference evidence="2" key="1">
    <citation type="journal article" date="2021" name="PeerJ">
        <title>Extensive microbial diversity within the chicken gut microbiome revealed by metagenomics and culture.</title>
        <authorList>
            <person name="Gilroy R."/>
            <person name="Ravi A."/>
            <person name="Getino M."/>
            <person name="Pursley I."/>
            <person name="Horton D.L."/>
            <person name="Alikhan N.F."/>
            <person name="Baker D."/>
            <person name="Gharbi K."/>
            <person name="Hall N."/>
            <person name="Watson M."/>
            <person name="Adriaenssens E.M."/>
            <person name="Foster-Nyarko E."/>
            <person name="Jarju S."/>
            <person name="Secka A."/>
            <person name="Antonio M."/>
            <person name="Oren A."/>
            <person name="Chaudhuri R.R."/>
            <person name="La Ragione R."/>
            <person name="Hildebrand F."/>
            <person name="Pallen M.J."/>
        </authorList>
    </citation>
    <scope>NUCLEOTIDE SEQUENCE</scope>
    <source>
        <strain evidence="2">ChiBcec15-1070</strain>
    </source>
</reference>
<organism evidence="2 3">
    <name type="scientific">Candidatus Rikenella faecigallinarum</name>
    <dbReference type="NCBI Taxonomy" id="2838745"/>
    <lineage>
        <taxon>Bacteria</taxon>
        <taxon>Pseudomonadati</taxon>
        <taxon>Bacteroidota</taxon>
        <taxon>Bacteroidia</taxon>
        <taxon>Bacteroidales</taxon>
        <taxon>Rikenellaceae</taxon>
        <taxon>Rikenella</taxon>
    </lineage>
</organism>
<evidence type="ECO:0000313" key="2">
    <source>
        <dbReference type="EMBL" id="HIW09872.1"/>
    </source>
</evidence>
<dbReference type="Gene3D" id="3.40.1420.30">
    <property type="match status" value="1"/>
</dbReference>
<dbReference type="InterPro" id="IPR021533">
    <property type="entry name" value="PepSY-like"/>
</dbReference>
<dbReference type="Proteomes" id="UP000823926">
    <property type="component" value="Unassembled WGS sequence"/>
</dbReference>
<dbReference type="AlphaFoldDB" id="A0A9D1TXC8"/>
<dbReference type="SUPFAM" id="SSF160574">
    <property type="entry name" value="BT0923-like"/>
    <property type="match status" value="1"/>
</dbReference>
<dbReference type="EMBL" id="DXHL01000001">
    <property type="protein sequence ID" value="HIW09872.1"/>
    <property type="molecule type" value="Genomic_DNA"/>
</dbReference>
<evidence type="ECO:0000313" key="3">
    <source>
        <dbReference type="Proteomes" id="UP000823926"/>
    </source>
</evidence>
<evidence type="ECO:0000259" key="1">
    <source>
        <dbReference type="Pfam" id="PF11396"/>
    </source>
</evidence>
<accession>A0A9D1TXC8</accession>
<dbReference type="PROSITE" id="PS51257">
    <property type="entry name" value="PROKAR_LIPOPROTEIN"/>
    <property type="match status" value="1"/>
</dbReference>
<dbReference type="Pfam" id="PF11396">
    <property type="entry name" value="PepSY_like"/>
    <property type="match status" value="1"/>
</dbReference>
<sequence length="152" mass="17225">MKQLRIATICIALLATFGLYSCDDEKSISFDKLPQAAQQFVLQNFPTTSVVRVIREKDDGRKDYEVTLNNGTQIDFDESGAWTHLESHFNPLPLTFLPQALQTDLAQRYPTNTIHEIDLQLGGYELDLNDGRTVYYTSAGAFVREETPNIYS</sequence>
<reference evidence="2" key="2">
    <citation type="submission" date="2021-04" db="EMBL/GenBank/DDBJ databases">
        <authorList>
            <person name="Gilroy R."/>
        </authorList>
    </citation>
    <scope>NUCLEOTIDE SEQUENCE</scope>
    <source>
        <strain evidence="2">ChiBcec15-1070</strain>
    </source>
</reference>
<protein>
    <submittedName>
        <fullName evidence="2">PepSY-like domain-containing protein</fullName>
    </submittedName>
</protein>
<proteinExistence type="predicted"/>
<name>A0A9D1TXC8_9BACT</name>
<gene>
    <name evidence="2" type="ORF">H9888_00065</name>
</gene>
<comment type="caution">
    <text evidence="2">The sequence shown here is derived from an EMBL/GenBank/DDBJ whole genome shotgun (WGS) entry which is preliminary data.</text>
</comment>